<dbReference type="Proteomes" id="UP001212421">
    <property type="component" value="Chromosome"/>
</dbReference>
<dbReference type="PROSITE" id="PS00379">
    <property type="entry name" value="CDP_ALCOHOL_P_TRANSF"/>
    <property type="match status" value="1"/>
</dbReference>
<dbReference type="EMBL" id="CP075584">
    <property type="protein sequence ID" value="WBM80405.1"/>
    <property type="molecule type" value="Genomic_DNA"/>
</dbReference>
<sequence>MHRVQFAPISSVIAGTAAATFLGLAAGSWGRSWVPAVGWLVALGYLVISNALLLRELQRRHATRFGPANMVTAARSTLVGVISGIVVVSFLAPIPVALMVALVVPALVLDAVDGWVARRTNSASELGARFDMEVDAFLLLVLSVYVAKDLGTWVLWIGTMRYLFVVAGWIFPWLCRQLPYRYWRKVVTAVQGIALATAATRLLPGVDALLVALALVLLVESFGRDVVWLAARRSESGDERLAERA</sequence>
<accession>A0ABY7NFL1</accession>
<keyword evidence="5" id="KW-1185">Reference proteome</keyword>
<dbReference type="Pfam" id="PF01066">
    <property type="entry name" value="CDP-OH_P_transf"/>
    <property type="match status" value="1"/>
</dbReference>
<keyword evidence="1 2" id="KW-0808">Transferase</keyword>
<evidence type="ECO:0000256" key="2">
    <source>
        <dbReference type="RuleBase" id="RU003750"/>
    </source>
</evidence>
<gene>
    <name evidence="4" type="ORF">KIV56_02580</name>
</gene>
<comment type="similarity">
    <text evidence="2">Belongs to the CDP-alcohol phosphatidyltransferase class-I family.</text>
</comment>
<feature type="transmembrane region" description="Helical" evidence="3">
    <location>
        <begin position="12"/>
        <end position="30"/>
    </location>
</feature>
<proteinExistence type="inferred from homology"/>
<keyword evidence="3" id="KW-0472">Membrane</keyword>
<evidence type="ECO:0000256" key="1">
    <source>
        <dbReference type="ARBA" id="ARBA00022679"/>
    </source>
</evidence>
<feature type="transmembrane region" description="Helical" evidence="3">
    <location>
        <begin position="73"/>
        <end position="92"/>
    </location>
</feature>
<evidence type="ECO:0000256" key="3">
    <source>
        <dbReference type="SAM" id="Phobius"/>
    </source>
</evidence>
<dbReference type="InterPro" id="IPR043130">
    <property type="entry name" value="CDP-OH_PTrfase_TM_dom"/>
</dbReference>
<dbReference type="InterPro" id="IPR000462">
    <property type="entry name" value="CDP-OH_P_trans"/>
</dbReference>
<feature type="transmembrane region" description="Helical" evidence="3">
    <location>
        <begin position="36"/>
        <end position="53"/>
    </location>
</feature>
<name>A0ABY7NFL1_9MICO</name>
<reference evidence="4 5" key="1">
    <citation type="submission" date="2021-05" db="EMBL/GenBank/DDBJ databases">
        <authorList>
            <person name="Kumar R."/>
            <person name="Kumar A."/>
            <person name="Mukhia S."/>
        </authorList>
    </citation>
    <scope>NUCLEOTIDE SEQUENCE [LARGE SCALE GENOMIC DNA]</scope>
    <source>
        <strain evidence="4 5">ERMR7:08</strain>
    </source>
</reference>
<dbReference type="Gene3D" id="1.20.120.1760">
    <property type="match status" value="1"/>
</dbReference>
<keyword evidence="3" id="KW-0812">Transmembrane</keyword>
<evidence type="ECO:0000313" key="4">
    <source>
        <dbReference type="EMBL" id="WBM80405.1"/>
    </source>
</evidence>
<protein>
    <submittedName>
        <fullName evidence="4">CDP-alcohol phosphatidyltransferase family protein</fullName>
    </submittedName>
</protein>
<evidence type="ECO:0000313" key="5">
    <source>
        <dbReference type="Proteomes" id="UP001212421"/>
    </source>
</evidence>
<keyword evidence="3" id="KW-1133">Transmembrane helix</keyword>
<feature type="transmembrane region" description="Helical" evidence="3">
    <location>
        <begin position="153"/>
        <end position="174"/>
    </location>
</feature>
<organism evidence="4 5">
    <name type="scientific">Cryobacterium breve</name>
    <dbReference type="NCBI Taxonomy" id="1259258"/>
    <lineage>
        <taxon>Bacteria</taxon>
        <taxon>Bacillati</taxon>
        <taxon>Actinomycetota</taxon>
        <taxon>Actinomycetes</taxon>
        <taxon>Micrococcales</taxon>
        <taxon>Microbacteriaceae</taxon>
        <taxon>Cryobacterium</taxon>
    </lineage>
</organism>
<dbReference type="InterPro" id="IPR048254">
    <property type="entry name" value="CDP_ALCOHOL_P_TRANSF_CS"/>
</dbReference>